<accession>A0A5F1YA71</accession>
<evidence type="ECO:0000256" key="3">
    <source>
        <dbReference type="ARBA" id="ARBA00022842"/>
    </source>
</evidence>
<organism evidence="4 5">
    <name type="scientific">Leptospira gomenensis</name>
    <dbReference type="NCBI Taxonomy" id="2484974"/>
    <lineage>
        <taxon>Bacteria</taxon>
        <taxon>Pseudomonadati</taxon>
        <taxon>Spirochaetota</taxon>
        <taxon>Spirochaetia</taxon>
        <taxon>Leptospirales</taxon>
        <taxon>Leptospiraceae</taxon>
        <taxon>Leptospira</taxon>
    </lineage>
</organism>
<dbReference type="PANTHER" id="PTHR43344">
    <property type="entry name" value="PHOSPHOSERINE PHOSPHATASE"/>
    <property type="match status" value="1"/>
</dbReference>
<dbReference type="NCBIfam" id="TIGR01488">
    <property type="entry name" value="HAD-SF-IB"/>
    <property type="match status" value="1"/>
</dbReference>
<dbReference type="GO" id="GO:0016787">
    <property type="term" value="F:hydrolase activity"/>
    <property type="evidence" value="ECO:0007669"/>
    <property type="project" value="UniProtKB-KW"/>
</dbReference>
<dbReference type="Proteomes" id="UP000298277">
    <property type="component" value="Unassembled WGS sequence"/>
</dbReference>
<evidence type="ECO:0000313" key="5">
    <source>
        <dbReference type="Proteomes" id="UP000298277"/>
    </source>
</evidence>
<keyword evidence="2 4" id="KW-0378">Hydrolase</keyword>
<keyword evidence="5" id="KW-1185">Reference proteome</keyword>
<dbReference type="InterPro" id="IPR050582">
    <property type="entry name" value="HAD-like_SerB"/>
</dbReference>
<dbReference type="EMBL" id="RQFA01000042">
    <property type="protein sequence ID" value="TGK33726.1"/>
    <property type="molecule type" value="Genomic_DNA"/>
</dbReference>
<dbReference type="Gene3D" id="3.40.50.1000">
    <property type="entry name" value="HAD superfamily/HAD-like"/>
    <property type="match status" value="1"/>
</dbReference>
<keyword evidence="3" id="KW-0460">Magnesium</keyword>
<dbReference type="InterPro" id="IPR023214">
    <property type="entry name" value="HAD_sf"/>
</dbReference>
<dbReference type="OrthoDB" id="355730at2"/>
<sequence length="273" mass="31030">MRVISRNFWTPELYELFSGLTPGKAAFDFDNTLVKNDFGEAVMERFLSEGVPAFHGDLSSLFRKETIQKTIESRFRDQETFRTIVLEEYNTIQKERGLEASYRWSSWIFSGHSPEELASVSKEVWNSNAKDPDEEVSIKPYRPMIELVEFLRNTGWEIWIVTASPEEIIQSVSERFGISPSRVLGMRLRIRNGIHTSEIEEPFTYGNGKVERFLSAVGTEPDLAFGDSVNDFPLLKSARKVGVFLDRGKGVQPPNGSKIQPISAWNVSPNLTV</sequence>
<evidence type="ECO:0000256" key="2">
    <source>
        <dbReference type="ARBA" id="ARBA00022801"/>
    </source>
</evidence>
<dbReference type="InterPro" id="IPR036412">
    <property type="entry name" value="HAD-like_sf"/>
</dbReference>
<dbReference type="GO" id="GO:0046872">
    <property type="term" value="F:metal ion binding"/>
    <property type="evidence" value="ECO:0007669"/>
    <property type="project" value="UniProtKB-KW"/>
</dbReference>
<name>A0A5F1YA71_9LEPT</name>
<evidence type="ECO:0000256" key="1">
    <source>
        <dbReference type="ARBA" id="ARBA00022723"/>
    </source>
</evidence>
<dbReference type="SUPFAM" id="SSF56784">
    <property type="entry name" value="HAD-like"/>
    <property type="match status" value="1"/>
</dbReference>
<dbReference type="PANTHER" id="PTHR43344:SF13">
    <property type="entry name" value="PHOSPHATASE RV3661-RELATED"/>
    <property type="match status" value="1"/>
</dbReference>
<comment type="caution">
    <text evidence="4">The sequence shown here is derived from an EMBL/GenBank/DDBJ whole genome shotgun (WGS) entry which is preliminary data.</text>
</comment>
<gene>
    <name evidence="4" type="ORF">EHQ17_10500</name>
</gene>
<dbReference type="AlphaFoldDB" id="A0A5F1YA71"/>
<reference evidence="4" key="1">
    <citation type="journal article" date="2019" name="PLoS Negl. Trop. Dis.">
        <title>Revisiting the worldwide diversity of Leptospira species in the environment.</title>
        <authorList>
            <person name="Vincent A.T."/>
            <person name="Schiettekatte O."/>
            <person name="Bourhy P."/>
            <person name="Veyrier F.J."/>
            <person name="Picardeau M."/>
        </authorList>
    </citation>
    <scope>NUCLEOTIDE SEQUENCE [LARGE SCALE GENOMIC DNA]</scope>
    <source>
        <strain evidence="4">201800299</strain>
    </source>
</reference>
<dbReference type="Pfam" id="PF12710">
    <property type="entry name" value="HAD"/>
    <property type="match status" value="1"/>
</dbReference>
<keyword evidence="1" id="KW-0479">Metal-binding</keyword>
<evidence type="ECO:0000313" key="4">
    <source>
        <dbReference type="EMBL" id="TGK33726.1"/>
    </source>
</evidence>
<protein>
    <submittedName>
        <fullName evidence="4">Haloacid dehalogenase-like hydrolase</fullName>
    </submittedName>
</protein>
<proteinExistence type="predicted"/>